<sequence length="781" mass="89036">MEPKEQERLLKHLIDGYKTCKEEASEVLEKQFVSYDTFKRYTTSKKDHAPQMRLCYSVRQMYPITMRRSKSIPAILNGIPLKDKRYDLGESDRIRCSISVPDYWMAEGTETTQEIAEAMLYCEMQKVDRFLSTEFGPLQFGKMLPYRKPVQVNPTIVEISQTTITPTLMEVFCPQYCLPETKRKANPEAVNKLNRILAPLGKHKTTEAAVNMARNLIHANKKWLPTIIEHSPKTAELSHFLCSRYHHQLVHNQDVKPGASLDMLCFELVKRCLKSRSPKQALINNIKYITIGGRSMETVLEENNGEYQSLGICRVALGFDTHVSTTVRQTKFCIMKSESPRIETMAVFHLGPEVQTKIPFRHFKGEAQVHFTHGNSTHGYFVCNGRNLEKIEVSTTDGFNLLPLLLDIGKYGAFFEPGFEKPFDFFPTNEREFNETYFLHHSKDHISVLRHLGLSANQELPLSPELIWKEPSKGKVAKVFELKHTVQPYSDTSEGFYISETLSVYSVTSQGMELLINPNKINRPKTTPLPVGTDLSRCEFPDIVSDPFTRAKTLFKSMVLSKNRCKEFATNMEDEYQDTGENVVASIVPPNSWKSSAKRKLRAIIESDEDWASCPRKRAKVCYFATIVGSNQLRDAKPRPVPNEFVLQGTQTTVDSSLRKGLVVDTGNRILIGGETVLREDVGGAPGYIQTGVFEKQPNCYLVKSAEEGARMNLKRYCLQSQGRYFQYEEKMSIWDESDNIQSTLERQRNLSKRREIEEQVAIPYKRQKTEVTGSSAGGDV</sequence>
<organism evidence="5">
    <name type="scientific">Tiliqua thogotovirus</name>
    <dbReference type="NCBI Taxonomy" id="2992311"/>
    <lineage>
        <taxon>Viruses</taxon>
        <taxon>Riboviria</taxon>
        <taxon>Orthornavirae</taxon>
        <taxon>Negarnaviricota</taxon>
        <taxon>Polyploviricotina</taxon>
        <taxon>Insthoviricetes</taxon>
        <taxon>Articulavirales</taxon>
        <taxon>Orthomyxoviridae</taxon>
        <taxon>Thogotovirus</taxon>
    </lineage>
</organism>
<dbReference type="Pfam" id="PF21442">
    <property type="entry name" value="PB2_627-dom"/>
    <property type="match status" value="1"/>
</dbReference>
<protein>
    <submittedName>
        <fullName evidence="5">PB2</fullName>
    </submittedName>
</protein>
<accession>A0A9E7V620</accession>
<evidence type="ECO:0000256" key="1">
    <source>
        <dbReference type="ARBA" id="ARBA00004340"/>
    </source>
</evidence>
<reference evidence="5" key="1">
    <citation type="submission" date="2021-10" db="EMBL/GenBank/DDBJ databases">
        <title>Isolation and characterization of a novel orthomyxovirus from a Bothriocroton hydrosauri tick removed from a blotched blue-tongued skink (Tiliqua nigrolutea) in Tasmania, Australia.</title>
        <authorList>
            <person name="Hill G."/>
            <person name="Selleck P."/>
            <person name="Tachedjian M."/>
            <person name="Crameri S."/>
            <person name="Marsh G.A."/>
            <person name="Graves S."/>
            <person name="Stenos J."/>
        </authorList>
    </citation>
    <scope>NUCLEOTIDE SEQUENCE</scope>
    <source>
        <strain evidence="5">TT1</strain>
    </source>
</reference>
<dbReference type="GO" id="GO:0043657">
    <property type="term" value="C:host cell"/>
    <property type="evidence" value="ECO:0007669"/>
    <property type="project" value="UniProtKB-SubCell"/>
</dbReference>
<dbReference type="EMBL" id="OK625294">
    <property type="protein sequence ID" value="UYX69295.1"/>
    <property type="molecule type" value="Viral_cRNA"/>
</dbReference>
<dbReference type="InterPro" id="IPR049113">
    <property type="entry name" value="PB2_helical"/>
</dbReference>
<feature type="domain" description="Polymerase basic protein 2 helical" evidence="2">
    <location>
        <begin position="260"/>
        <end position="318"/>
    </location>
</feature>
<comment type="subcellular location">
    <subcellularLocation>
        <location evidence="1">Host cell</location>
    </subcellularLocation>
</comment>
<name>A0A9E7V620_9ORTO</name>
<dbReference type="Gene3D" id="3.30.70.3510">
    <property type="match status" value="1"/>
</dbReference>
<feature type="domain" description="Polymerase basic protein 2 '627'" evidence="3">
    <location>
        <begin position="547"/>
        <end position="679"/>
    </location>
</feature>
<evidence type="ECO:0000259" key="4">
    <source>
        <dbReference type="Pfam" id="PF21490"/>
    </source>
</evidence>
<evidence type="ECO:0000259" key="2">
    <source>
        <dbReference type="Pfam" id="PF20950"/>
    </source>
</evidence>
<evidence type="ECO:0000313" key="5">
    <source>
        <dbReference type="EMBL" id="UYX69295.1"/>
    </source>
</evidence>
<evidence type="ECO:0000259" key="3">
    <source>
        <dbReference type="Pfam" id="PF21442"/>
    </source>
</evidence>
<dbReference type="Pfam" id="PF21490">
    <property type="entry name" value="PB2_cap-binding"/>
    <property type="match status" value="1"/>
</dbReference>
<dbReference type="InterPro" id="IPR048837">
    <property type="entry name" value="PB2_cap-bd"/>
</dbReference>
<dbReference type="Pfam" id="PF20950">
    <property type="entry name" value="Flu_PB2_4th"/>
    <property type="match status" value="1"/>
</dbReference>
<feature type="domain" description="Polymerase basic protein 2 cap-binding" evidence="4">
    <location>
        <begin position="326"/>
        <end position="445"/>
    </location>
</feature>
<dbReference type="InterPro" id="IPR048838">
    <property type="entry name" value="PB2_627_dom"/>
</dbReference>
<proteinExistence type="predicted"/>